<evidence type="ECO:0000313" key="1">
    <source>
        <dbReference type="EMBL" id="KAJ9063040.1"/>
    </source>
</evidence>
<comment type="caution">
    <text evidence="1">The sequence shown here is derived from an EMBL/GenBank/DDBJ whole genome shotgun (WGS) entry which is preliminary data.</text>
</comment>
<organism evidence="1 2">
    <name type="scientific">Entomophthora muscae</name>
    <dbReference type="NCBI Taxonomy" id="34485"/>
    <lineage>
        <taxon>Eukaryota</taxon>
        <taxon>Fungi</taxon>
        <taxon>Fungi incertae sedis</taxon>
        <taxon>Zoopagomycota</taxon>
        <taxon>Entomophthoromycotina</taxon>
        <taxon>Entomophthoromycetes</taxon>
        <taxon>Entomophthorales</taxon>
        <taxon>Entomophthoraceae</taxon>
        <taxon>Entomophthora</taxon>
    </lineage>
</organism>
<sequence>MDNYYEELEGEIDPRGGIIDNWLRRSNFNQNAQIDPASPKQYNPKTSLADIMLEGMLRLSRFF</sequence>
<dbReference type="Proteomes" id="UP001165960">
    <property type="component" value="Unassembled WGS sequence"/>
</dbReference>
<evidence type="ECO:0000313" key="2">
    <source>
        <dbReference type="Proteomes" id="UP001165960"/>
    </source>
</evidence>
<proteinExistence type="predicted"/>
<protein>
    <submittedName>
        <fullName evidence="1">Uncharacterized protein</fullName>
    </submittedName>
</protein>
<keyword evidence="2" id="KW-1185">Reference proteome</keyword>
<gene>
    <name evidence="1" type="ORF">DSO57_1004332</name>
</gene>
<accession>A0ACC2SL20</accession>
<reference evidence="1" key="1">
    <citation type="submission" date="2022-04" db="EMBL/GenBank/DDBJ databases">
        <title>Genome of the entomopathogenic fungus Entomophthora muscae.</title>
        <authorList>
            <person name="Elya C."/>
            <person name="Lovett B.R."/>
            <person name="Lee E."/>
            <person name="Macias A.M."/>
            <person name="Hajek A.E."/>
            <person name="De Bivort B.L."/>
            <person name="Kasson M.T."/>
            <person name="De Fine Licht H.H."/>
            <person name="Stajich J.E."/>
        </authorList>
    </citation>
    <scope>NUCLEOTIDE SEQUENCE</scope>
    <source>
        <strain evidence="1">Berkeley</strain>
    </source>
</reference>
<dbReference type="EMBL" id="QTSX02004981">
    <property type="protein sequence ID" value="KAJ9063040.1"/>
    <property type="molecule type" value="Genomic_DNA"/>
</dbReference>
<name>A0ACC2SL20_9FUNG</name>